<comment type="caution">
    <text evidence="5">The sequence shown here is derived from an EMBL/GenBank/DDBJ whole genome shotgun (WGS) entry which is preliminary data.</text>
</comment>
<dbReference type="PANTHER" id="PTHR46517:SF1">
    <property type="entry name" value="FRUCTOSE-2,6-BISPHOSPHATASE TIGAR"/>
    <property type="match status" value="1"/>
</dbReference>
<dbReference type="InterPro" id="IPR029033">
    <property type="entry name" value="His_PPase_superfam"/>
</dbReference>
<feature type="active site" description="Tele-phosphohistidine intermediate" evidence="2">
    <location>
        <position position="16"/>
    </location>
</feature>
<sequence length="225" mass="24750">MRRILLANFDLYFVRHGQTVLNKYHRVQGIIDSPLTAKGVKDAKEAGARLAAIPFTKAYASNTQRAQDTAKYILAANSGIAKSATISPAFHEENFGYLEGNDDVQAWHMIGSPDGYDSFNAMINAYTIEGLKDRIAAFDPFGDAEDNATFWARVQTGFDELKRVCRDGDKVLIASHGTTIRSIVSRFAPDIDIAKTALNGAVTKLHVADDKISVVYYNRLEGPFA</sequence>
<feature type="binding site" evidence="3">
    <location>
        <begin position="15"/>
        <end position="22"/>
    </location>
    <ligand>
        <name>substrate</name>
    </ligand>
</feature>
<dbReference type="SMART" id="SM00855">
    <property type="entry name" value="PGAM"/>
    <property type="match status" value="1"/>
</dbReference>
<reference evidence="5 6" key="1">
    <citation type="submission" date="2019-11" db="EMBL/GenBank/DDBJ databases">
        <title>Lactobacillus sp. nov. CRM56-3, isolated from fermented tea leaves.</title>
        <authorList>
            <person name="Phuengjayaem S."/>
            <person name="Tanasupawat S."/>
        </authorList>
    </citation>
    <scope>NUCLEOTIDE SEQUENCE [LARGE SCALE GENOMIC DNA]</scope>
    <source>
        <strain evidence="5 6">CRM56-3</strain>
    </source>
</reference>
<dbReference type="SUPFAM" id="SSF53254">
    <property type="entry name" value="Phosphoglycerate mutase-like"/>
    <property type="match status" value="1"/>
</dbReference>
<gene>
    <name evidence="5" type="ORF">GM612_05590</name>
</gene>
<dbReference type="Gene3D" id="3.40.50.1240">
    <property type="entry name" value="Phosphoglycerate mutase-like"/>
    <property type="match status" value="1"/>
</dbReference>
<keyword evidence="1" id="KW-0378">Hydrolase</keyword>
<dbReference type="GO" id="GO:0043456">
    <property type="term" value="P:regulation of pentose-phosphate shunt"/>
    <property type="evidence" value="ECO:0007669"/>
    <property type="project" value="TreeGrafter"/>
</dbReference>
<accession>A0A7X3C1U7</accession>
<evidence type="ECO:0000256" key="4">
    <source>
        <dbReference type="PIRSR" id="PIRSR613078-3"/>
    </source>
</evidence>
<feature type="site" description="Transition state stabilizer" evidence="4">
    <location>
        <position position="176"/>
    </location>
</feature>
<evidence type="ECO:0000256" key="1">
    <source>
        <dbReference type="ARBA" id="ARBA00022801"/>
    </source>
</evidence>
<dbReference type="Pfam" id="PF00300">
    <property type="entry name" value="His_Phos_1"/>
    <property type="match status" value="1"/>
</dbReference>
<feature type="binding site" evidence="3">
    <location>
        <position position="65"/>
    </location>
    <ligand>
        <name>substrate</name>
    </ligand>
</feature>
<evidence type="ECO:0000313" key="5">
    <source>
        <dbReference type="EMBL" id="MTV82125.1"/>
    </source>
</evidence>
<proteinExistence type="predicted"/>
<evidence type="ECO:0000256" key="3">
    <source>
        <dbReference type="PIRSR" id="PIRSR613078-2"/>
    </source>
</evidence>
<feature type="active site" description="Proton donor/acceptor" evidence="2">
    <location>
        <position position="92"/>
    </location>
</feature>
<protein>
    <submittedName>
        <fullName evidence="5">Histidine phosphatase family protein</fullName>
    </submittedName>
</protein>
<dbReference type="CDD" id="cd07067">
    <property type="entry name" value="HP_PGM_like"/>
    <property type="match status" value="1"/>
</dbReference>
<dbReference type="InterPro" id="IPR051695">
    <property type="entry name" value="Phosphoglycerate_Mutase"/>
</dbReference>
<organism evidence="5 6">
    <name type="scientific">Secundilactobacillus folii</name>
    <dbReference type="NCBI Taxonomy" id="2678357"/>
    <lineage>
        <taxon>Bacteria</taxon>
        <taxon>Bacillati</taxon>
        <taxon>Bacillota</taxon>
        <taxon>Bacilli</taxon>
        <taxon>Lactobacillales</taxon>
        <taxon>Lactobacillaceae</taxon>
        <taxon>Secundilactobacillus</taxon>
    </lineage>
</organism>
<evidence type="ECO:0000313" key="6">
    <source>
        <dbReference type="Proteomes" id="UP000466388"/>
    </source>
</evidence>
<dbReference type="GO" id="GO:0005829">
    <property type="term" value="C:cytosol"/>
    <property type="evidence" value="ECO:0007669"/>
    <property type="project" value="TreeGrafter"/>
</dbReference>
<dbReference type="EMBL" id="WNJO01000005">
    <property type="protein sequence ID" value="MTV82125.1"/>
    <property type="molecule type" value="Genomic_DNA"/>
</dbReference>
<dbReference type="AlphaFoldDB" id="A0A7X3C1U7"/>
<name>A0A7X3C1U7_9LACO</name>
<dbReference type="InterPro" id="IPR013078">
    <property type="entry name" value="His_Pase_superF_clade-1"/>
</dbReference>
<dbReference type="PANTHER" id="PTHR46517">
    <property type="entry name" value="FRUCTOSE-2,6-BISPHOSPHATASE TIGAR"/>
    <property type="match status" value="1"/>
</dbReference>
<evidence type="ECO:0000256" key="2">
    <source>
        <dbReference type="PIRSR" id="PIRSR613078-1"/>
    </source>
</evidence>
<dbReference type="GO" id="GO:0004331">
    <property type="term" value="F:fructose-2,6-bisphosphate 2-phosphatase activity"/>
    <property type="evidence" value="ECO:0007669"/>
    <property type="project" value="TreeGrafter"/>
</dbReference>
<dbReference type="Proteomes" id="UP000466388">
    <property type="component" value="Unassembled WGS sequence"/>
</dbReference>
<keyword evidence="6" id="KW-1185">Reference proteome</keyword>
<dbReference type="GO" id="GO:0045820">
    <property type="term" value="P:negative regulation of glycolytic process"/>
    <property type="evidence" value="ECO:0007669"/>
    <property type="project" value="TreeGrafter"/>
</dbReference>